<dbReference type="PANTHER" id="PTHR37166">
    <property type="entry name" value="PROTEIN FLAG"/>
    <property type="match status" value="1"/>
</dbReference>
<comment type="caution">
    <text evidence="2">The sequence shown here is derived from an EMBL/GenBank/DDBJ whole genome shotgun (WGS) entry which is preliminary data.</text>
</comment>
<proteinExistence type="predicted"/>
<keyword evidence="2" id="KW-0966">Cell projection</keyword>
<evidence type="ECO:0000313" key="3">
    <source>
        <dbReference type="Proteomes" id="UP000216857"/>
    </source>
</evidence>
<organism evidence="2 3">
    <name type="scientific">Bordetella genomosp. 9</name>
    <dbReference type="NCBI Taxonomy" id="1416803"/>
    <lineage>
        <taxon>Bacteria</taxon>
        <taxon>Pseudomonadati</taxon>
        <taxon>Pseudomonadota</taxon>
        <taxon>Betaproteobacteria</taxon>
        <taxon>Burkholderiales</taxon>
        <taxon>Alcaligenaceae</taxon>
        <taxon>Bordetella</taxon>
    </lineage>
</organism>
<accession>A0A261R0C5</accession>
<dbReference type="PANTHER" id="PTHR37166:SF1">
    <property type="entry name" value="PROTEIN FLAG"/>
    <property type="match status" value="1"/>
</dbReference>
<dbReference type="RefSeq" id="WP_094847138.1">
    <property type="nucleotide sequence ID" value="NZ_NEVJ01000003.1"/>
</dbReference>
<dbReference type="InterPro" id="IPR005186">
    <property type="entry name" value="FlaG"/>
</dbReference>
<sequence length="128" mass="13100">MAVSPIAPAALPVQPAEAQPAPLPDAAVLVTPAGDAQKGSATAGDGGTSGNSSDPQSSLERALQKINEQMTAWSTQMEFSIDPDTHRVVISIKDSKTGDTLKTIPSETVLNIAKMITKMQGGGVETSA</sequence>
<keyword evidence="2" id="KW-0969">Cilium</keyword>
<dbReference type="Proteomes" id="UP000216857">
    <property type="component" value="Unassembled WGS sequence"/>
</dbReference>
<feature type="region of interest" description="Disordered" evidence="1">
    <location>
        <begin position="1"/>
        <end position="60"/>
    </location>
</feature>
<dbReference type="SUPFAM" id="SSF160214">
    <property type="entry name" value="FlaG-like"/>
    <property type="match status" value="1"/>
</dbReference>
<reference evidence="2" key="1">
    <citation type="submission" date="2017-05" db="EMBL/GenBank/DDBJ databases">
        <title>Complete and WGS of Bordetella genogroups.</title>
        <authorList>
            <person name="Spilker T."/>
            <person name="Lipuma J."/>
        </authorList>
    </citation>
    <scope>NUCLEOTIDE SEQUENCE</scope>
    <source>
        <strain evidence="2">AU21707</strain>
    </source>
</reference>
<keyword evidence="2" id="KW-0282">Flagellum</keyword>
<keyword evidence="3" id="KW-1185">Reference proteome</keyword>
<dbReference type="AlphaFoldDB" id="A0A261R0C5"/>
<dbReference type="Pfam" id="PF03646">
    <property type="entry name" value="FlaG"/>
    <property type="match status" value="1"/>
</dbReference>
<dbReference type="OrthoDB" id="5516677at2"/>
<name>A0A261R0C5_9BORD</name>
<dbReference type="Gene3D" id="3.30.160.170">
    <property type="entry name" value="FlaG-like"/>
    <property type="match status" value="1"/>
</dbReference>
<dbReference type="EMBL" id="NEVJ01000003">
    <property type="protein sequence ID" value="OZI18446.1"/>
    <property type="molecule type" value="Genomic_DNA"/>
</dbReference>
<protein>
    <submittedName>
        <fullName evidence="2">Flagellar protein</fullName>
    </submittedName>
</protein>
<gene>
    <name evidence="2" type="ORF">CAL26_12010</name>
</gene>
<evidence type="ECO:0000313" key="2">
    <source>
        <dbReference type="EMBL" id="OZI18446.1"/>
    </source>
</evidence>
<evidence type="ECO:0000256" key="1">
    <source>
        <dbReference type="SAM" id="MobiDB-lite"/>
    </source>
</evidence>
<dbReference type="InterPro" id="IPR035924">
    <property type="entry name" value="FlaG-like_sf"/>
</dbReference>